<dbReference type="InParanoid" id="A0A067MR19"/>
<evidence type="ECO:0000259" key="1">
    <source>
        <dbReference type="Pfam" id="PF20236"/>
    </source>
</evidence>
<reference evidence="3" key="1">
    <citation type="journal article" date="2014" name="Proc. Natl. Acad. Sci. U.S.A.">
        <title>Extensive sampling of basidiomycete genomes demonstrates inadequacy of the white-rot/brown-rot paradigm for wood decay fungi.</title>
        <authorList>
            <person name="Riley R."/>
            <person name="Salamov A.A."/>
            <person name="Brown D.W."/>
            <person name="Nagy L.G."/>
            <person name="Floudas D."/>
            <person name="Held B.W."/>
            <person name="Levasseur A."/>
            <person name="Lombard V."/>
            <person name="Morin E."/>
            <person name="Otillar R."/>
            <person name="Lindquist E.A."/>
            <person name="Sun H."/>
            <person name="LaButti K.M."/>
            <person name="Schmutz J."/>
            <person name="Jabbour D."/>
            <person name="Luo H."/>
            <person name="Baker S.E."/>
            <person name="Pisabarro A.G."/>
            <person name="Walton J.D."/>
            <person name="Blanchette R.A."/>
            <person name="Henrissat B."/>
            <person name="Martin F."/>
            <person name="Cullen D."/>
            <person name="Hibbett D.S."/>
            <person name="Grigoriev I.V."/>
        </authorList>
    </citation>
    <scope>NUCLEOTIDE SEQUENCE [LARGE SCALE GENOMIC DNA]</scope>
    <source>
        <strain evidence="3">FD-172 SS1</strain>
    </source>
</reference>
<dbReference type="HOGENOM" id="CLU_084280_0_1_1"/>
<dbReference type="Pfam" id="PF20236">
    <property type="entry name" value="DUF6593"/>
    <property type="match status" value="1"/>
</dbReference>
<accession>A0A067MR19</accession>
<dbReference type="EMBL" id="KL198038">
    <property type="protein sequence ID" value="KDQ14297.1"/>
    <property type="molecule type" value="Genomic_DNA"/>
</dbReference>
<sequence length="205" mass="22266">MAYTALDSQATLVPKEGLTLIFSKDNPNNTILSSPSGKALYVVTSDFDGKNPITTFSRGDGEVLATLEWRDIFSDKITIGDQPQMDVPKWLKSGGIFSHSLVFKGPGGQKYKWVGTSSGMQPQLRIDGESEVIAHFHKSTKDHETRKIKPATLEIEARGMPIIDLIVISFLTQEKARRSGEDSAVSRAGAVAIPRTTVSGLVSSM</sequence>
<proteinExistence type="predicted"/>
<dbReference type="InterPro" id="IPR046528">
    <property type="entry name" value="DUF6593"/>
</dbReference>
<evidence type="ECO:0000313" key="2">
    <source>
        <dbReference type="EMBL" id="KDQ14297.1"/>
    </source>
</evidence>
<keyword evidence="3" id="KW-1185">Reference proteome</keyword>
<dbReference type="AlphaFoldDB" id="A0A067MR19"/>
<protein>
    <recommendedName>
        <fullName evidence="1">DUF6593 domain-containing protein</fullName>
    </recommendedName>
</protein>
<feature type="domain" description="DUF6593" evidence="1">
    <location>
        <begin position="25"/>
        <end position="178"/>
    </location>
</feature>
<organism evidence="2 3">
    <name type="scientific">Botryobasidium botryosum (strain FD-172 SS1)</name>
    <dbReference type="NCBI Taxonomy" id="930990"/>
    <lineage>
        <taxon>Eukaryota</taxon>
        <taxon>Fungi</taxon>
        <taxon>Dikarya</taxon>
        <taxon>Basidiomycota</taxon>
        <taxon>Agaricomycotina</taxon>
        <taxon>Agaricomycetes</taxon>
        <taxon>Cantharellales</taxon>
        <taxon>Botryobasidiaceae</taxon>
        <taxon>Botryobasidium</taxon>
    </lineage>
</organism>
<name>A0A067MR19_BOTB1</name>
<gene>
    <name evidence="2" type="ORF">BOTBODRAFT_32768</name>
</gene>
<dbReference type="Proteomes" id="UP000027195">
    <property type="component" value="Unassembled WGS sequence"/>
</dbReference>
<dbReference type="OrthoDB" id="3256331at2759"/>
<evidence type="ECO:0000313" key="3">
    <source>
        <dbReference type="Proteomes" id="UP000027195"/>
    </source>
</evidence>